<dbReference type="InterPro" id="IPR036388">
    <property type="entry name" value="WH-like_DNA-bd_sf"/>
</dbReference>
<keyword evidence="5" id="KW-0804">Transcription</keyword>
<evidence type="ECO:0000256" key="2">
    <source>
        <dbReference type="ARBA" id="ARBA00023012"/>
    </source>
</evidence>
<dbReference type="Gene3D" id="1.25.40.10">
    <property type="entry name" value="Tetratricopeptide repeat domain"/>
    <property type="match status" value="1"/>
</dbReference>
<dbReference type="PRINTS" id="PR00364">
    <property type="entry name" value="DISEASERSIST"/>
</dbReference>
<dbReference type="SMART" id="SM00862">
    <property type="entry name" value="Trans_reg_C"/>
    <property type="match status" value="1"/>
</dbReference>
<comment type="caution">
    <text evidence="8">The sequence shown here is derived from an EMBL/GenBank/DDBJ whole genome shotgun (WGS) entry which is preliminary data.</text>
</comment>
<name>A0ABN0WJW9_9ACTN</name>
<dbReference type="InterPro" id="IPR027417">
    <property type="entry name" value="P-loop_NTPase"/>
</dbReference>
<protein>
    <recommendedName>
        <fullName evidence="7">OmpR/PhoB-type domain-containing protein</fullName>
    </recommendedName>
</protein>
<proteinExistence type="inferred from homology"/>
<dbReference type="Proteomes" id="UP001500063">
    <property type="component" value="Unassembled WGS sequence"/>
</dbReference>
<dbReference type="PANTHER" id="PTHR35807:SF1">
    <property type="entry name" value="TRANSCRIPTIONAL REGULATOR REDD"/>
    <property type="match status" value="1"/>
</dbReference>
<dbReference type="SUPFAM" id="SSF46894">
    <property type="entry name" value="C-terminal effector domain of the bipartite response regulators"/>
    <property type="match status" value="1"/>
</dbReference>
<dbReference type="Pfam" id="PF00931">
    <property type="entry name" value="NB-ARC"/>
    <property type="match status" value="1"/>
</dbReference>
<evidence type="ECO:0000256" key="6">
    <source>
        <dbReference type="PROSITE-ProRule" id="PRU01091"/>
    </source>
</evidence>
<dbReference type="SUPFAM" id="SSF52540">
    <property type="entry name" value="P-loop containing nucleoside triphosphate hydrolases"/>
    <property type="match status" value="1"/>
</dbReference>
<evidence type="ECO:0000256" key="5">
    <source>
        <dbReference type="ARBA" id="ARBA00023163"/>
    </source>
</evidence>
<evidence type="ECO:0000259" key="7">
    <source>
        <dbReference type="PROSITE" id="PS51755"/>
    </source>
</evidence>
<comment type="similarity">
    <text evidence="1">Belongs to the AfsR/DnrI/RedD regulatory family.</text>
</comment>
<dbReference type="InterPro" id="IPR016032">
    <property type="entry name" value="Sig_transdc_resp-reg_C-effctor"/>
</dbReference>
<dbReference type="InterPro" id="IPR051677">
    <property type="entry name" value="AfsR-DnrI-RedD_regulator"/>
</dbReference>
<dbReference type="Pfam" id="PF03704">
    <property type="entry name" value="BTAD"/>
    <property type="match status" value="1"/>
</dbReference>
<keyword evidence="3" id="KW-0805">Transcription regulation</keyword>
<dbReference type="RefSeq" id="WP_344117033.1">
    <property type="nucleotide sequence ID" value="NZ_BAAABW010000008.1"/>
</dbReference>
<evidence type="ECO:0000256" key="4">
    <source>
        <dbReference type="ARBA" id="ARBA00023125"/>
    </source>
</evidence>
<dbReference type="PANTHER" id="PTHR35807">
    <property type="entry name" value="TRANSCRIPTIONAL REGULATOR REDD-RELATED"/>
    <property type="match status" value="1"/>
</dbReference>
<evidence type="ECO:0000256" key="1">
    <source>
        <dbReference type="ARBA" id="ARBA00005820"/>
    </source>
</evidence>
<keyword evidence="2" id="KW-0902">Two-component regulatory system</keyword>
<organism evidence="8 9">
    <name type="scientific">Streptomyces blastmyceticus</name>
    <dbReference type="NCBI Taxonomy" id="68180"/>
    <lineage>
        <taxon>Bacteria</taxon>
        <taxon>Bacillati</taxon>
        <taxon>Actinomycetota</taxon>
        <taxon>Actinomycetes</taxon>
        <taxon>Kitasatosporales</taxon>
        <taxon>Streptomycetaceae</taxon>
        <taxon>Streptomyces</taxon>
    </lineage>
</organism>
<dbReference type="PROSITE" id="PS51755">
    <property type="entry name" value="OMPR_PHOB"/>
    <property type="match status" value="1"/>
</dbReference>
<reference evidence="8 9" key="1">
    <citation type="journal article" date="2019" name="Int. J. Syst. Evol. Microbiol.">
        <title>The Global Catalogue of Microorganisms (GCM) 10K type strain sequencing project: providing services to taxonomists for standard genome sequencing and annotation.</title>
        <authorList>
            <consortium name="The Broad Institute Genomics Platform"/>
            <consortium name="The Broad Institute Genome Sequencing Center for Infectious Disease"/>
            <person name="Wu L."/>
            <person name="Ma J."/>
        </authorList>
    </citation>
    <scope>NUCLEOTIDE SEQUENCE [LARGE SCALE GENOMIC DNA]</scope>
    <source>
        <strain evidence="8 9">JCM 4565</strain>
    </source>
</reference>
<accession>A0ABN0WJW9</accession>
<dbReference type="Gene3D" id="3.40.50.300">
    <property type="entry name" value="P-loop containing nucleotide triphosphate hydrolases"/>
    <property type="match status" value="1"/>
</dbReference>
<feature type="domain" description="OmpR/PhoB-type" evidence="7">
    <location>
        <begin position="1"/>
        <end position="89"/>
    </location>
</feature>
<evidence type="ECO:0000256" key="3">
    <source>
        <dbReference type="ARBA" id="ARBA00023015"/>
    </source>
</evidence>
<feature type="DNA-binding region" description="OmpR/PhoB-type" evidence="6">
    <location>
        <begin position="1"/>
        <end position="89"/>
    </location>
</feature>
<dbReference type="InterPro" id="IPR001867">
    <property type="entry name" value="OmpR/PhoB-type_DNA-bd"/>
</dbReference>
<dbReference type="InterPro" id="IPR002182">
    <property type="entry name" value="NB-ARC"/>
</dbReference>
<evidence type="ECO:0000313" key="8">
    <source>
        <dbReference type="EMBL" id="GAA0339951.1"/>
    </source>
</evidence>
<dbReference type="CDD" id="cd15831">
    <property type="entry name" value="BTAD"/>
    <property type="match status" value="1"/>
</dbReference>
<keyword evidence="4 6" id="KW-0238">DNA-binding</keyword>
<gene>
    <name evidence="8" type="ORF">GCM10010319_14990</name>
</gene>
<evidence type="ECO:0000313" key="9">
    <source>
        <dbReference type="Proteomes" id="UP001500063"/>
    </source>
</evidence>
<dbReference type="EMBL" id="BAAABW010000008">
    <property type="protein sequence ID" value="GAA0339951.1"/>
    <property type="molecule type" value="Genomic_DNA"/>
</dbReference>
<dbReference type="Gene3D" id="1.10.10.10">
    <property type="entry name" value="Winged helix-like DNA-binding domain superfamily/Winged helix DNA-binding domain"/>
    <property type="match status" value="1"/>
</dbReference>
<dbReference type="SMART" id="SM01043">
    <property type="entry name" value="BTAD"/>
    <property type="match status" value="1"/>
</dbReference>
<dbReference type="InterPro" id="IPR005158">
    <property type="entry name" value="BTAD"/>
</dbReference>
<sequence length="644" mass="68778">MRFQVLGPVEAWRDQTQVALGGPKLRTAFAALLLARGRVVTDSRLTALLWEEPPATCAAQIHTYMSRLRHLIGPYAEVVRQRPGYLLRLPSAGAAAGGPGEEPAPRVSVDLLEFERLTAHGRRAAADGDLDAAANSLHAALATWSGPVLGGVTASLAEGERPHLEETRLTVLEERVDADLALGRHAALVTELMALNSTYPLRERLRGQLMTALYRCDRQADALSVYQDGRRVLAEELGIDPGPTLRNLHQSILRGDLPPVAPPRSATSTLTLVPPAAAPAPVAAPLPAAPADFTGRGEHVLRLRNLLAAAGRRGDQPAVGAVVGMAGVGKTALALHVARLLAEEYPDGQIHVDMRGSSARPRTPHEAMTEVLRLLCGDSGGGLPAGGDGFDALYRGVLLDRRALIVLDDVADERQVRPLLPGMAGCGALLTSRSRLSALAGVRPLVLAPFAPGEAYDLLRGIAGAERLAAEPQAADAIVEACGHLPLAVRIAGSRLVARPHWPLARLAERLAEPHRRMDELQVADLALRDALASGYDRLRPSAQRALRLLSLLDSPHFCVWTAALLLDLPLGTAHDLVELLVDAHMVEPVEEGGRGRPMYRLSGLVRSYLAERAGTDGSARERRAALERVNGHAHDRPVWEASA</sequence>
<dbReference type="SUPFAM" id="SSF48452">
    <property type="entry name" value="TPR-like"/>
    <property type="match status" value="1"/>
</dbReference>
<keyword evidence="9" id="KW-1185">Reference proteome</keyword>
<dbReference type="InterPro" id="IPR011990">
    <property type="entry name" value="TPR-like_helical_dom_sf"/>
</dbReference>